<evidence type="ECO:0000256" key="2">
    <source>
        <dbReference type="ARBA" id="ARBA00009400"/>
    </source>
</evidence>
<dbReference type="CDD" id="cd01572">
    <property type="entry name" value="QPRTase"/>
    <property type="match status" value="1"/>
</dbReference>
<dbReference type="EMBL" id="CP131059">
    <property type="protein sequence ID" value="WNY23784.1"/>
    <property type="molecule type" value="Genomic_DNA"/>
</dbReference>
<dbReference type="NCBIfam" id="TIGR00078">
    <property type="entry name" value="nadC"/>
    <property type="match status" value="1"/>
</dbReference>
<keyword evidence="11" id="KW-1185">Reference proteome</keyword>
<dbReference type="SUPFAM" id="SSF54675">
    <property type="entry name" value="Nicotinate/Quinolinate PRTase N-terminal domain-like"/>
    <property type="match status" value="1"/>
</dbReference>
<reference evidence="10 11" key="1">
    <citation type="submission" date="2023-07" db="EMBL/GenBank/DDBJ databases">
        <title>Closed genoem sequence of Methanomicrococcus sp. Hf6.</title>
        <authorList>
            <person name="Poehlein A."/>
            <person name="Protasov E."/>
            <person name="Platt K."/>
            <person name="Reeh H."/>
            <person name="Daniel R."/>
            <person name="Brune A."/>
        </authorList>
    </citation>
    <scope>NUCLEOTIDE SEQUENCE [LARGE SCALE GENOMIC DNA]</scope>
    <source>
        <strain evidence="10 11">Hf6</strain>
    </source>
</reference>
<evidence type="ECO:0000256" key="4">
    <source>
        <dbReference type="ARBA" id="ARBA00022676"/>
    </source>
</evidence>
<feature type="domain" description="Quinolinate phosphoribosyl transferase N-terminal" evidence="9">
    <location>
        <begin position="24"/>
        <end position="100"/>
    </location>
</feature>
<feature type="binding site" evidence="7">
    <location>
        <begin position="132"/>
        <end position="134"/>
    </location>
    <ligand>
        <name>substrate</name>
    </ligand>
</feature>
<dbReference type="AlphaFoldDB" id="A0AA96UZW4"/>
<accession>A0AA96UZW4</accession>
<keyword evidence="3 6" id="KW-0662">Pyridine nucleotide biosynthesis</keyword>
<comment type="catalytic activity">
    <reaction evidence="6">
        <text>nicotinate beta-D-ribonucleotide + CO2 + diphosphate = quinolinate + 5-phospho-alpha-D-ribose 1-diphosphate + 2 H(+)</text>
        <dbReference type="Rhea" id="RHEA:12733"/>
        <dbReference type="ChEBI" id="CHEBI:15378"/>
        <dbReference type="ChEBI" id="CHEBI:16526"/>
        <dbReference type="ChEBI" id="CHEBI:29959"/>
        <dbReference type="ChEBI" id="CHEBI:33019"/>
        <dbReference type="ChEBI" id="CHEBI:57502"/>
        <dbReference type="ChEBI" id="CHEBI:58017"/>
        <dbReference type="EC" id="2.4.2.19"/>
    </reaction>
</comment>
<dbReference type="Pfam" id="PF02749">
    <property type="entry name" value="QRPTase_N"/>
    <property type="match status" value="1"/>
</dbReference>
<dbReference type="FunFam" id="3.20.20.70:FF:000030">
    <property type="entry name" value="Nicotinate-nucleotide pyrophosphorylase, carboxylating"/>
    <property type="match status" value="1"/>
</dbReference>
<feature type="binding site" evidence="7">
    <location>
        <position position="156"/>
    </location>
    <ligand>
        <name>substrate</name>
    </ligand>
</feature>
<evidence type="ECO:0000259" key="8">
    <source>
        <dbReference type="Pfam" id="PF01729"/>
    </source>
</evidence>
<feature type="binding site" evidence="7">
    <location>
        <position position="166"/>
    </location>
    <ligand>
        <name>substrate</name>
    </ligand>
</feature>
<feature type="binding site" evidence="7">
    <location>
        <position position="216"/>
    </location>
    <ligand>
        <name>substrate</name>
    </ligand>
</feature>
<comment type="subunit">
    <text evidence="6">Hexamer formed by 3 homodimers.</text>
</comment>
<gene>
    <name evidence="10" type="primary">nadC</name>
    <name evidence="10" type="ORF">MmiHf6_10990</name>
</gene>
<comment type="function">
    <text evidence="6">Involved in the catabolism of quinolinic acid (QA).</text>
</comment>
<dbReference type="GeneID" id="85195663"/>
<dbReference type="InterPro" id="IPR036068">
    <property type="entry name" value="Nicotinate_pribotase-like_C"/>
</dbReference>
<evidence type="ECO:0000256" key="6">
    <source>
        <dbReference type="PIRNR" id="PIRNR006250"/>
    </source>
</evidence>
<keyword evidence="5 6" id="KW-0808">Transferase</keyword>
<evidence type="ECO:0000313" key="10">
    <source>
        <dbReference type="EMBL" id="WNY23784.1"/>
    </source>
</evidence>
<dbReference type="PANTHER" id="PTHR32179:SF3">
    <property type="entry name" value="NICOTINATE-NUCLEOTIDE PYROPHOSPHORYLASE [CARBOXYLATING]"/>
    <property type="match status" value="1"/>
</dbReference>
<protein>
    <recommendedName>
        <fullName evidence="6">Nicotinate-nucleotide pyrophosphorylase [carboxylating]</fullName>
        <ecNumber evidence="6">2.4.2.19</ecNumber>
    </recommendedName>
    <alternativeName>
        <fullName evidence="6">Quinolinate phosphoribosyltransferase [decarboxylating]</fullName>
    </alternativeName>
</protein>
<dbReference type="InterPro" id="IPR027277">
    <property type="entry name" value="NadC/ModD"/>
</dbReference>
<dbReference type="GO" id="GO:0034213">
    <property type="term" value="P:quinolinate catabolic process"/>
    <property type="evidence" value="ECO:0007669"/>
    <property type="project" value="TreeGrafter"/>
</dbReference>
<feature type="binding site" evidence="7">
    <location>
        <position position="90"/>
    </location>
    <ligand>
        <name>substrate</name>
    </ligand>
</feature>
<evidence type="ECO:0000256" key="7">
    <source>
        <dbReference type="PIRSR" id="PIRSR006250-1"/>
    </source>
</evidence>
<comment type="pathway">
    <text evidence="1 6">Cofactor biosynthesis; NAD(+) biosynthesis; nicotinate D-ribonucleotide from quinolinate: step 1/1.</text>
</comment>
<dbReference type="GO" id="GO:0005737">
    <property type="term" value="C:cytoplasm"/>
    <property type="evidence" value="ECO:0007669"/>
    <property type="project" value="TreeGrafter"/>
</dbReference>
<dbReference type="PIRSF" id="PIRSF006250">
    <property type="entry name" value="NadC_ModD"/>
    <property type="match status" value="1"/>
</dbReference>
<dbReference type="Proteomes" id="UP001302978">
    <property type="component" value="Chromosome"/>
</dbReference>
<evidence type="ECO:0000256" key="1">
    <source>
        <dbReference type="ARBA" id="ARBA00004893"/>
    </source>
</evidence>
<name>A0AA96UZW4_9EURY</name>
<dbReference type="Pfam" id="PF01729">
    <property type="entry name" value="QRPTase_C"/>
    <property type="match status" value="1"/>
</dbReference>
<feature type="domain" description="Quinolinate phosphoribosyl transferase C-terminal" evidence="8">
    <location>
        <begin position="102"/>
        <end position="280"/>
    </location>
</feature>
<dbReference type="SUPFAM" id="SSF51690">
    <property type="entry name" value="Nicotinate/Quinolinate PRTase C-terminal domain-like"/>
    <property type="match status" value="1"/>
</dbReference>
<dbReference type="RefSeq" id="WP_316556940.1">
    <property type="nucleotide sequence ID" value="NZ_CP131059.1"/>
</dbReference>
<evidence type="ECO:0000259" key="9">
    <source>
        <dbReference type="Pfam" id="PF02749"/>
    </source>
</evidence>
<dbReference type="InterPro" id="IPR002638">
    <property type="entry name" value="Quinolinate_PRibosylTrfase_C"/>
</dbReference>
<proteinExistence type="inferred from homology"/>
<dbReference type="KEGG" id="mehf:MmiHf6_10990"/>
<feature type="binding site" evidence="7">
    <location>
        <begin position="244"/>
        <end position="246"/>
    </location>
    <ligand>
        <name>substrate</name>
    </ligand>
</feature>
<comment type="similarity">
    <text evidence="2 6">Belongs to the NadC/ModD family.</text>
</comment>
<dbReference type="InterPro" id="IPR022412">
    <property type="entry name" value="Quinolinate_PRibosylTrfase_N"/>
</dbReference>
<dbReference type="InterPro" id="IPR013785">
    <property type="entry name" value="Aldolase_TIM"/>
</dbReference>
<dbReference type="GO" id="GO:0009435">
    <property type="term" value="P:NAD+ biosynthetic process"/>
    <property type="evidence" value="ECO:0007669"/>
    <property type="project" value="InterPro"/>
</dbReference>
<dbReference type="EC" id="2.4.2.19" evidence="6"/>
<feature type="binding site" evidence="7">
    <location>
        <position position="195"/>
    </location>
    <ligand>
        <name>substrate</name>
    </ligand>
</feature>
<evidence type="ECO:0000256" key="5">
    <source>
        <dbReference type="ARBA" id="ARBA00022679"/>
    </source>
</evidence>
<sequence length="284" mass="31230">MILQKEIELFLEEDLREDDVSCTLVKSQNVSAVIFVKEDCIVSGLEIASAILDYMKIGYEQKKMPGDFAKAGDVLYELNGDSVSILRAERLVLNFLSHLSGIATNTADYVKIVKEAAGEKSESGKVPKIAATRKTTPGIRKFEKKAVLDGGGDPHRQSLSDMVMIKDNHIEIMGLEQAFSEAKRQTSFSKKIEIEADTKEQAVRAAEIGADIILLDNMSPQQIREVVALMEQKDLRNRVLLEASGGIRKENLKEYATSGIDVISLSAVTNAADWIDVGLDIANK</sequence>
<dbReference type="InterPro" id="IPR037128">
    <property type="entry name" value="Quinolinate_PRibosylTase_N_sf"/>
</dbReference>
<dbReference type="PANTHER" id="PTHR32179">
    <property type="entry name" value="NICOTINATE-NUCLEOTIDE PYROPHOSPHORYLASE [CARBOXYLATING]"/>
    <property type="match status" value="1"/>
</dbReference>
<dbReference type="Gene3D" id="3.20.20.70">
    <property type="entry name" value="Aldolase class I"/>
    <property type="match status" value="1"/>
</dbReference>
<dbReference type="GO" id="GO:0004514">
    <property type="term" value="F:nicotinate-nucleotide diphosphorylase (carboxylating) activity"/>
    <property type="evidence" value="ECO:0007669"/>
    <property type="project" value="UniProtKB-EC"/>
</dbReference>
<evidence type="ECO:0000256" key="3">
    <source>
        <dbReference type="ARBA" id="ARBA00022642"/>
    </source>
</evidence>
<feature type="binding site" evidence="7">
    <location>
        <begin position="265"/>
        <end position="267"/>
    </location>
    <ligand>
        <name>substrate</name>
    </ligand>
</feature>
<evidence type="ECO:0000313" key="11">
    <source>
        <dbReference type="Proteomes" id="UP001302978"/>
    </source>
</evidence>
<dbReference type="Gene3D" id="3.90.1170.20">
    <property type="entry name" value="Quinolinate phosphoribosyl transferase, N-terminal domain"/>
    <property type="match status" value="1"/>
</dbReference>
<keyword evidence="4 6" id="KW-0328">Glycosyltransferase</keyword>
<organism evidence="10 11">
    <name type="scientific">Methanimicrococcus hongohii</name>
    <dbReference type="NCBI Taxonomy" id="3028295"/>
    <lineage>
        <taxon>Archaea</taxon>
        <taxon>Methanobacteriati</taxon>
        <taxon>Methanobacteriota</taxon>
        <taxon>Stenosarchaea group</taxon>
        <taxon>Methanomicrobia</taxon>
        <taxon>Methanosarcinales</taxon>
        <taxon>Methanosarcinaceae</taxon>
        <taxon>Methanimicrococcus</taxon>
    </lineage>
</organism>
<dbReference type="InterPro" id="IPR004393">
    <property type="entry name" value="NadC"/>
</dbReference>